<gene>
    <name evidence="4" type="ORF">RVY80_00755</name>
</gene>
<evidence type="ECO:0000256" key="2">
    <source>
        <dbReference type="ARBA" id="ARBA00023315"/>
    </source>
</evidence>
<dbReference type="PROSITE" id="PS51186">
    <property type="entry name" value="GNAT"/>
    <property type="match status" value="1"/>
</dbReference>
<dbReference type="PANTHER" id="PTHR10908:SF0">
    <property type="entry name" value="SEROTONIN N-ACETYLTRANSFERASE"/>
    <property type="match status" value="1"/>
</dbReference>
<keyword evidence="2" id="KW-0012">Acyltransferase</keyword>
<feature type="domain" description="N-acetyltransferase" evidence="3">
    <location>
        <begin position="3"/>
        <end position="163"/>
    </location>
</feature>
<comment type="caution">
    <text evidence="4">The sequence shown here is derived from an EMBL/GenBank/DDBJ whole genome shotgun (WGS) entry which is preliminary data.</text>
</comment>
<evidence type="ECO:0000256" key="1">
    <source>
        <dbReference type="ARBA" id="ARBA00022679"/>
    </source>
</evidence>
<dbReference type="InterPro" id="IPR000182">
    <property type="entry name" value="GNAT_dom"/>
</dbReference>
<sequence length="163" mass="18426">MSITIRPATIDDLENVNRIESECFPEAEAATYDSLKRRLRDFKTSYLVAEKDGRIVGHVNGCVTKETHLIDELYSSNDLHDEAAPNQMIFGLATDPKEQHQGIASKLMKAYIDVAKEHNRESIILTCKDHLIPFYCSFGFKDKGISDSTHGGVQWHEMVLTLK</sequence>
<protein>
    <submittedName>
        <fullName evidence="4">GNAT family N-acetyltransferase</fullName>
    </submittedName>
</protein>
<dbReference type="EMBL" id="JAWJZB010000001">
    <property type="protein sequence ID" value="MDV5087383.1"/>
    <property type="molecule type" value="Genomic_DNA"/>
</dbReference>
<keyword evidence="5" id="KW-1185">Reference proteome</keyword>
<dbReference type="RefSeq" id="WP_317329244.1">
    <property type="nucleotide sequence ID" value="NZ_JAWJZA010000009.1"/>
</dbReference>
<evidence type="ECO:0000259" key="3">
    <source>
        <dbReference type="PROSITE" id="PS51186"/>
    </source>
</evidence>
<name>A0ABU3Z661_9FIRM</name>
<evidence type="ECO:0000313" key="5">
    <source>
        <dbReference type="Proteomes" id="UP001272515"/>
    </source>
</evidence>
<dbReference type="InterPro" id="IPR051635">
    <property type="entry name" value="SNAT-like"/>
</dbReference>
<dbReference type="SUPFAM" id="SSF55729">
    <property type="entry name" value="Acyl-CoA N-acyltransferases (Nat)"/>
    <property type="match status" value="1"/>
</dbReference>
<dbReference type="Proteomes" id="UP001272515">
    <property type="component" value="Unassembled WGS sequence"/>
</dbReference>
<reference evidence="4 5" key="1">
    <citation type="submission" date="2023-10" db="EMBL/GenBank/DDBJ databases">
        <title>Veillonella sp. nov., isolated from a pig farm feces dump.</title>
        <authorList>
            <person name="Chang Y.-H."/>
        </authorList>
    </citation>
    <scope>NUCLEOTIDE SEQUENCE [LARGE SCALE GENOMIC DNA]</scope>
    <source>
        <strain evidence="4 5">YH-vei2233</strain>
    </source>
</reference>
<organism evidence="4 5">
    <name type="scientific">Veillonella absiana</name>
    <dbReference type="NCBI Taxonomy" id="3079305"/>
    <lineage>
        <taxon>Bacteria</taxon>
        <taxon>Bacillati</taxon>
        <taxon>Bacillota</taxon>
        <taxon>Negativicutes</taxon>
        <taxon>Veillonellales</taxon>
        <taxon>Veillonellaceae</taxon>
        <taxon>Veillonella</taxon>
    </lineage>
</organism>
<proteinExistence type="predicted"/>
<dbReference type="InterPro" id="IPR016181">
    <property type="entry name" value="Acyl_CoA_acyltransferase"/>
</dbReference>
<dbReference type="Pfam" id="PF00583">
    <property type="entry name" value="Acetyltransf_1"/>
    <property type="match status" value="1"/>
</dbReference>
<dbReference type="CDD" id="cd04301">
    <property type="entry name" value="NAT_SF"/>
    <property type="match status" value="1"/>
</dbReference>
<keyword evidence="1" id="KW-0808">Transferase</keyword>
<accession>A0ABU3Z661</accession>
<evidence type="ECO:0000313" key="4">
    <source>
        <dbReference type="EMBL" id="MDV5087383.1"/>
    </source>
</evidence>
<dbReference type="Gene3D" id="3.40.630.30">
    <property type="match status" value="1"/>
</dbReference>
<dbReference type="PANTHER" id="PTHR10908">
    <property type="entry name" value="SEROTONIN N-ACETYLTRANSFERASE"/>
    <property type="match status" value="1"/>
</dbReference>